<dbReference type="GO" id="GO:0008270">
    <property type="term" value="F:zinc ion binding"/>
    <property type="evidence" value="ECO:0007669"/>
    <property type="project" value="UniProtKB-KW"/>
</dbReference>
<evidence type="ECO:0000313" key="3">
    <source>
        <dbReference type="EnsemblPlants" id="MELO3C012789.2.1"/>
    </source>
</evidence>
<keyword evidence="1" id="KW-0862">Zinc</keyword>
<dbReference type="InterPro" id="IPR036236">
    <property type="entry name" value="Znf_C2H2_sf"/>
</dbReference>
<dbReference type="PROSITE" id="PS50157">
    <property type="entry name" value="ZINC_FINGER_C2H2_2"/>
    <property type="match status" value="1"/>
</dbReference>
<dbReference type="Gramene" id="MELO3C012789.2.1">
    <property type="protein sequence ID" value="MELO3C012789.2.1"/>
    <property type="gene ID" value="MELO3C012789.2"/>
</dbReference>
<dbReference type="InParanoid" id="A0A1S3BIU8"/>
<evidence type="ECO:0000313" key="5">
    <source>
        <dbReference type="RefSeq" id="XP_008447640.1"/>
    </source>
</evidence>
<keyword evidence="4" id="KW-1185">Reference proteome</keyword>
<dbReference type="eggNOG" id="ENOG502S0QT">
    <property type="taxonomic scope" value="Eukaryota"/>
</dbReference>
<dbReference type="OrthoDB" id="1915958at2759"/>
<organism evidence="4 5">
    <name type="scientific">Cucumis melo</name>
    <name type="common">Muskmelon</name>
    <dbReference type="NCBI Taxonomy" id="3656"/>
    <lineage>
        <taxon>Eukaryota</taxon>
        <taxon>Viridiplantae</taxon>
        <taxon>Streptophyta</taxon>
        <taxon>Embryophyta</taxon>
        <taxon>Tracheophyta</taxon>
        <taxon>Spermatophyta</taxon>
        <taxon>Magnoliopsida</taxon>
        <taxon>eudicotyledons</taxon>
        <taxon>Gunneridae</taxon>
        <taxon>Pentapetalae</taxon>
        <taxon>rosids</taxon>
        <taxon>fabids</taxon>
        <taxon>Cucurbitales</taxon>
        <taxon>Cucurbitaceae</taxon>
        <taxon>Benincaseae</taxon>
        <taxon>Cucumis</taxon>
    </lineage>
</organism>
<dbReference type="RefSeq" id="XP_008447640.1">
    <property type="nucleotide sequence ID" value="XM_008449418.2"/>
</dbReference>
<dbReference type="Proteomes" id="UP001652600">
    <property type="component" value="Chromosome 4"/>
</dbReference>
<gene>
    <name evidence="5" type="primary">LOC103490048</name>
    <name evidence="3" type="synonym">103490048</name>
</gene>
<sequence>MEYEESLSKVVEIETNNNDIVEKVLEMEETPSRVFPCLFCSRKFQSSQALGGHQNAHKKERTAARKAKRICDYSVSPPSPFSAPTSLVFAASQQQHHPAGLLPHPVYIATHGANLHCFPNNQQLLYENMVFCGGVCSSNRYHQDEENLLNWERNIKNDLSRINHDKEKEQKLDLSLHL</sequence>
<proteinExistence type="predicted"/>
<dbReference type="PROSITE" id="PS00028">
    <property type="entry name" value="ZINC_FINGER_C2H2_1"/>
    <property type="match status" value="1"/>
</dbReference>
<dbReference type="GeneID" id="103490048"/>
<dbReference type="Pfam" id="PF13912">
    <property type="entry name" value="zf-C2H2_6"/>
    <property type="match status" value="1"/>
</dbReference>
<evidence type="ECO:0000313" key="4">
    <source>
        <dbReference type="Proteomes" id="UP001652600"/>
    </source>
</evidence>
<dbReference type="Gene3D" id="3.30.160.60">
    <property type="entry name" value="Classic Zinc Finger"/>
    <property type="match status" value="1"/>
</dbReference>
<dbReference type="SUPFAM" id="SSF57667">
    <property type="entry name" value="beta-beta-alpha zinc fingers"/>
    <property type="match status" value="1"/>
</dbReference>
<dbReference type="PANTHER" id="PTHR45730">
    <property type="entry name" value="ZINC FINGER PROTEIN JAGGED"/>
    <property type="match status" value="1"/>
</dbReference>
<feature type="domain" description="C2H2-type" evidence="2">
    <location>
        <begin position="35"/>
        <end position="62"/>
    </location>
</feature>
<dbReference type="InterPro" id="IPR045320">
    <property type="entry name" value="JAGGED/SL1-like"/>
</dbReference>
<dbReference type="InterPro" id="IPR013087">
    <property type="entry name" value="Znf_C2H2_type"/>
</dbReference>
<keyword evidence="1" id="KW-0479">Metal-binding</keyword>
<reference evidence="3" key="1">
    <citation type="submission" date="2023-03" db="UniProtKB">
        <authorList>
            <consortium name="EnsemblPlants"/>
        </authorList>
    </citation>
    <scope>IDENTIFICATION</scope>
</reference>
<name>A0A1S3BIU8_CUCME</name>
<dbReference type="PANTHER" id="PTHR45730:SF108">
    <property type="entry name" value="PROTEIN LATE FLOWERING"/>
    <property type="match status" value="1"/>
</dbReference>
<protein>
    <submittedName>
        <fullName evidence="5">Protein LATE FLOWERING-like</fullName>
    </submittedName>
</protein>
<evidence type="ECO:0000256" key="1">
    <source>
        <dbReference type="PROSITE-ProRule" id="PRU00042"/>
    </source>
</evidence>
<accession>A0A1S3BIU8</accession>
<dbReference type="GO" id="GO:0003700">
    <property type="term" value="F:DNA-binding transcription factor activity"/>
    <property type="evidence" value="ECO:0007669"/>
    <property type="project" value="InterPro"/>
</dbReference>
<reference evidence="5" key="2">
    <citation type="submission" date="2025-04" db="UniProtKB">
        <authorList>
            <consortium name="RefSeq"/>
        </authorList>
    </citation>
    <scope>IDENTIFICATION</scope>
</reference>
<evidence type="ECO:0000259" key="2">
    <source>
        <dbReference type="PROSITE" id="PS50157"/>
    </source>
</evidence>
<dbReference type="KEGG" id="cmo:103490048"/>
<keyword evidence="1" id="KW-0863">Zinc-finger</keyword>
<dbReference type="EnsemblPlants" id="MELO3C012789.2.1">
    <property type="protein sequence ID" value="MELO3C012789.2.1"/>
    <property type="gene ID" value="MELO3C012789.2"/>
</dbReference>
<dbReference type="AlphaFoldDB" id="A0A1S3BIU8"/>